<dbReference type="STRING" id="1423735.FC15_GL001841"/>
<reference evidence="2 3" key="1">
    <citation type="journal article" date="2015" name="Genome Announc.">
        <title>Expanding the biotechnology potential of lactobacilli through comparative genomics of 213 strains and associated genera.</title>
        <authorList>
            <person name="Sun Z."/>
            <person name="Harris H.M."/>
            <person name="McCann A."/>
            <person name="Guo C."/>
            <person name="Argimon S."/>
            <person name="Zhang W."/>
            <person name="Yang X."/>
            <person name="Jeffery I.B."/>
            <person name="Cooney J.C."/>
            <person name="Kagawa T.F."/>
            <person name="Liu W."/>
            <person name="Song Y."/>
            <person name="Salvetti E."/>
            <person name="Wrobel A."/>
            <person name="Rasinkangas P."/>
            <person name="Parkhill J."/>
            <person name="Rea M.C."/>
            <person name="O'Sullivan O."/>
            <person name="Ritari J."/>
            <person name="Douillard F.P."/>
            <person name="Paul Ross R."/>
            <person name="Yang R."/>
            <person name="Briner A.E."/>
            <person name="Felis G.E."/>
            <person name="de Vos W.M."/>
            <person name="Barrangou R."/>
            <person name="Klaenhammer T.R."/>
            <person name="Caufield P.W."/>
            <person name="Cui Y."/>
            <person name="Zhang H."/>
            <person name="O'Toole P.W."/>
        </authorList>
    </citation>
    <scope>NUCLEOTIDE SEQUENCE [LARGE SCALE GENOMIC DNA]</scope>
    <source>
        <strain evidence="2 3">DSM 17758</strain>
    </source>
</reference>
<protein>
    <submittedName>
        <fullName evidence="2">C-di-GMP-specific phosphodiesterase</fullName>
    </submittedName>
</protein>
<evidence type="ECO:0000313" key="2">
    <source>
        <dbReference type="EMBL" id="KRM09045.1"/>
    </source>
</evidence>
<name>A0A0R1VUG2_9LACO</name>
<comment type="caution">
    <text evidence="2">The sequence shown here is derived from an EMBL/GenBank/DDBJ whole genome shotgun (WGS) entry which is preliminary data.</text>
</comment>
<proteinExistence type="predicted"/>
<evidence type="ECO:0000259" key="1">
    <source>
        <dbReference type="PROSITE" id="PS50883"/>
    </source>
</evidence>
<dbReference type="Gene3D" id="3.20.20.450">
    <property type="entry name" value="EAL domain"/>
    <property type="match status" value="1"/>
</dbReference>
<dbReference type="AlphaFoldDB" id="A0A0R1VUG2"/>
<sequence length="241" mass="27798">MKDQGWVVFSYRRDFMICFWGQLSFSRQPLVPFGYELFIREGSADNWHVPTDFNRFSAQQIIDLLVKTAPNISKTTRNLSINADVKQFVNPYFYRAFARVGQLLPSVNLAIELTEHPAKNPVTDDELVTAARNYNRSGIHIIMDDVGSGDNQVSRVRLLNPYVQEYKFAIQNFRGKKNFDEILEDLAFWRKEACDHRKLLTIEGIESADDIAALDAYQVDMLQGYFLNQPVYLPTRSEQVG</sequence>
<dbReference type="PATRIC" id="fig|1423735.3.peg.1915"/>
<dbReference type="Proteomes" id="UP000051315">
    <property type="component" value="Unassembled WGS sequence"/>
</dbReference>
<dbReference type="Pfam" id="PF00563">
    <property type="entry name" value="EAL"/>
    <property type="match status" value="1"/>
</dbReference>
<gene>
    <name evidence="2" type="ORF">FC15_GL001841</name>
</gene>
<accession>A0A0R1VUG2</accession>
<dbReference type="InterPro" id="IPR001633">
    <property type="entry name" value="EAL_dom"/>
</dbReference>
<dbReference type="InterPro" id="IPR035919">
    <property type="entry name" value="EAL_sf"/>
</dbReference>
<keyword evidence="3" id="KW-1185">Reference proteome</keyword>
<evidence type="ECO:0000313" key="3">
    <source>
        <dbReference type="Proteomes" id="UP000051315"/>
    </source>
</evidence>
<organism evidence="2 3">
    <name type="scientific">Lapidilactobacillus concavus DSM 17758</name>
    <dbReference type="NCBI Taxonomy" id="1423735"/>
    <lineage>
        <taxon>Bacteria</taxon>
        <taxon>Bacillati</taxon>
        <taxon>Bacillota</taxon>
        <taxon>Bacilli</taxon>
        <taxon>Lactobacillales</taxon>
        <taxon>Lactobacillaceae</taxon>
        <taxon>Lapidilactobacillus</taxon>
    </lineage>
</organism>
<dbReference type="SUPFAM" id="SSF141868">
    <property type="entry name" value="EAL domain-like"/>
    <property type="match status" value="1"/>
</dbReference>
<dbReference type="EMBL" id="AZFX01000060">
    <property type="protein sequence ID" value="KRM09045.1"/>
    <property type="molecule type" value="Genomic_DNA"/>
</dbReference>
<dbReference type="PROSITE" id="PS50883">
    <property type="entry name" value="EAL"/>
    <property type="match status" value="1"/>
</dbReference>
<feature type="domain" description="EAL" evidence="1">
    <location>
        <begin position="1"/>
        <end position="241"/>
    </location>
</feature>